<proteinExistence type="predicted"/>
<name>A0A4Y6V750_9PROT</name>
<gene>
    <name evidence="1" type="ORF">D5366_03515</name>
</gene>
<evidence type="ECO:0000313" key="2">
    <source>
        <dbReference type="Proteomes" id="UP000317214"/>
    </source>
</evidence>
<sequence length="106" mass="11099">MFDHGNVVSNGARVSAGVLAAMLAEDGWSPKVKPFKTEKVGFAASSVAAQAKKKVRIARKVIDRETAEALPAGHSVTWAALWGADKVPVFPGLVAMGARDVVGSFH</sequence>
<protein>
    <submittedName>
        <fullName evidence="1">Transcriptional regulator</fullName>
    </submittedName>
</protein>
<accession>A0A4Y6V750</accession>
<dbReference type="OrthoDB" id="7285243at2"/>
<reference evidence="1 2" key="1">
    <citation type="submission" date="2018-09" db="EMBL/GenBank/DDBJ databases">
        <title>The complete genome sequence of Neokomagataea tanensis NBRC 106556(T).</title>
        <authorList>
            <person name="Chua K.-O."/>
            <person name="See-Too W.-S."/>
            <person name="Hong K.-W."/>
            <person name="Yin W.-F."/>
            <person name="Chan K.-G."/>
        </authorList>
    </citation>
    <scope>NUCLEOTIDE SEQUENCE [LARGE SCALE GENOMIC DNA]</scope>
    <source>
        <strain evidence="2">AH13 \ NBRC 106556</strain>
    </source>
</reference>
<dbReference type="KEGG" id="ntn:D5366_03515"/>
<evidence type="ECO:0000313" key="1">
    <source>
        <dbReference type="EMBL" id="QDH24461.1"/>
    </source>
</evidence>
<dbReference type="EMBL" id="CP032485">
    <property type="protein sequence ID" value="QDH24461.1"/>
    <property type="molecule type" value="Genomic_DNA"/>
</dbReference>
<dbReference type="AlphaFoldDB" id="A0A4Y6V750"/>
<keyword evidence="2" id="KW-1185">Reference proteome</keyword>
<organism evidence="1 2">
    <name type="scientific">Neokomagataea tanensis</name>
    <dbReference type="NCBI Taxonomy" id="661191"/>
    <lineage>
        <taxon>Bacteria</taxon>
        <taxon>Pseudomonadati</taxon>
        <taxon>Pseudomonadota</taxon>
        <taxon>Alphaproteobacteria</taxon>
        <taxon>Acetobacterales</taxon>
        <taxon>Acetobacteraceae</taxon>
        <taxon>Neokomagataea</taxon>
    </lineage>
</organism>
<dbReference type="Proteomes" id="UP000317214">
    <property type="component" value="Chromosome"/>
</dbReference>